<dbReference type="PROSITE" id="PS00455">
    <property type="entry name" value="AMP_BINDING"/>
    <property type="match status" value="1"/>
</dbReference>
<keyword evidence="3" id="KW-0436">Ligase</keyword>
<dbReference type="Gene3D" id="3.30.300.30">
    <property type="match status" value="1"/>
</dbReference>
<feature type="domain" description="AMP-binding enzyme C-terminal" evidence="2">
    <location>
        <begin position="424"/>
        <end position="499"/>
    </location>
</feature>
<feature type="domain" description="AMP-dependent synthetase/ligase" evidence="1">
    <location>
        <begin position="16"/>
        <end position="373"/>
    </location>
</feature>
<dbReference type="RefSeq" id="WP_344595895.1">
    <property type="nucleotide sequence ID" value="NZ_BAAARW010000035.1"/>
</dbReference>
<dbReference type="PANTHER" id="PTHR43767">
    <property type="entry name" value="LONG-CHAIN-FATTY-ACID--COA LIGASE"/>
    <property type="match status" value="1"/>
</dbReference>
<dbReference type="Pfam" id="PF00501">
    <property type="entry name" value="AMP-binding"/>
    <property type="match status" value="1"/>
</dbReference>
<dbReference type="InterPro" id="IPR020845">
    <property type="entry name" value="AMP-binding_CS"/>
</dbReference>
<dbReference type="EMBL" id="BAAARW010000035">
    <property type="protein sequence ID" value="GAA2448053.1"/>
    <property type="molecule type" value="Genomic_DNA"/>
</dbReference>
<reference evidence="4" key="1">
    <citation type="journal article" date="2019" name="Int. J. Syst. Evol. Microbiol.">
        <title>The Global Catalogue of Microorganisms (GCM) 10K type strain sequencing project: providing services to taxonomists for standard genome sequencing and annotation.</title>
        <authorList>
            <consortium name="The Broad Institute Genomics Platform"/>
            <consortium name="The Broad Institute Genome Sequencing Center for Infectious Disease"/>
            <person name="Wu L."/>
            <person name="Ma J."/>
        </authorList>
    </citation>
    <scope>NUCLEOTIDE SEQUENCE [LARGE SCALE GENOMIC DNA]</scope>
    <source>
        <strain evidence="4">JCM 3325</strain>
    </source>
</reference>
<comment type="caution">
    <text evidence="3">The sequence shown here is derived from an EMBL/GenBank/DDBJ whole genome shotgun (WGS) entry which is preliminary data.</text>
</comment>
<gene>
    <name evidence="3" type="ORF">GCM10010191_76790</name>
</gene>
<dbReference type="InterPro" id="IPR050237">
    <property type="entry name" value="ATP-dep_AMP-bd_enzyme"/>
</dbReference>
<proteinExistence type="predicted"/>
<dbReference type="InterPro" id="IPR042099">
    <property type="entry name" value="ANL_N_sf"/>
</dbReference>
<dbReference type="Proteomes" id="UP001501231">
    <property type="component" value="Unassembled WGS sequence"/>
</dbReference>
<dbReference type="PANTHER" id="PTHR43767:SF1">
    <property type="entry name" value="NONRIBOSOMAL PEPTIDE SYNTHASE PES1 (EUROFUNG)-RELATED"/>
    <property type="match status" value="1"/>
</dbReference>
<dbReference type="InterPro" id="IPR025110">
    <property type="entry name" value="AMP-bd_C"/>
</dbReference>
<dbReference type="InterPro" id="IPR000873">
    <property type="entry name" value="AMP-dep_synth/lig_dom"/>
</dbReference>
<dbReference type="InterPro" id="IPR045851">
    <property type="entry name" value="AMP-bd_C_sf"/>
</dbReference>
<evidence type="ECO:0000259" key="2">
    <source>
        <dbReference type="Pfam" id="PF13193"/>
    </source>
</evidence>
<keyword evidence="4" id="KW-1185">Reference proteome</keyword>
<organism evidence="3 4">
    <name type="scientific">Actinomadura vinacea</name>
    <dbReference type="NCBI Taxonomy" id="115336"/>
    <lineage>
        <taxon>Bacteria</taxon>
        <taxon>Bacillati</taxon>
        <taxon>Actinomycetota</taxon>
        <taxon>Actinomycetes</taxon>
        <taxon>Streptosporangiales</taxon>
        <taxon>Thermomonosporaceae</taxon>
        <taxon>Actinomadura</taxon>
    </lineage>
</organism>
<accession>A0ABP5X7Z5</accession>
<dbReference type="SUPFAM" id="SSF56801">
    <property type="entry name" value="Acetyl-CoA synthetase-like"/>
    <property type="match status" value="1"/>
</dbReference>
<evidence type="ECO:0000313" key="3">
    <source>
        <dbReference type="EMBL" id="GAA2448053.1"/>
    </source>
</evidence>
<name>A0ABP5X7Z5_9ACTN</name>
<protein>
    <submittedName>
        <fullName evidence="3">Fatty acid--CoA ligase</fullName>
    </submittedName>
</protein>
<evidence type="ECO:0000259" key="1">
    <source>
        <dbReference type="Pfam" id="PF00501"/>
    </source>
</evidence>
<dbReference type="Pfam" id="PF13193">
    <property type="entry name" value="AMP-binding_C"/>
    <property type="match status" value="1"/>
</dbReference>
<dbReference type="GO" id="GO:0016874">
    <property type="term" value="F:ligase activity"/>
    <property type="evidence" value="ECO:0007669"/>
    <property type="project" value="UniProtKB-KW"/>
</dbReference>
<dbReference type="Gene3D" id="3.40.50.12780">
    <property type="entry name" value="N-terminal domain of ligase-like"/>
    <property type="match status" value="1"/>
</dbReference>
<sequence length="514" mass="55574">MAPTQVPQAVTMAALLDEHAARTPEAPALTTAGRRFTYAELAEVAGRYARAFEASGLRPGDRVLFLAHNGLPFVAAHFAASRAGVVLVGVNWRLSAFEVAQIVADAEPSLVLADHDLLDLLAQAERLPRVVTLDGPRSDLREWLETGEAVEPADRGEPGNVLMMLYTTGTTGRAKGAMISERNVNEMLREVSARWLMRPGMRFVAVLPLFHVSGTGSIFSTLFAGGEVILPPDASAETIARAIDERKATHSALVPTILNGFVHEPALKKYDLSSLEVLIYGAAPSGGTLIQDAMALMPRCGFTQGYGLTETCGGVSVAPLRRHGEEDDRPGTVGRACTKYEIRIVDPATLEDVPAGADGEVWLRGPQNALGYWNRPEETAAAFKPDGWFRTGDVGVLDEDGYLYLKDRLKDMIISGGENIYSVEVESALLAHPEILEVAVYGVPDEHWGERVKAVVVRTPGSTLDRDAVLEHARSRLARYKCPRAIEFVPELPKSGSGKILKHVLRGRETTTAG</sequence>
<evidence type="ECO:0000313" key="4">
    <source>
        <dbReference type="Proteomes" id="UP001501231"/>
    </source>
</evidence>